<reference evidence="6" key="1">
    <citation type="submission" date="2019-07" db="EMBL/GenBank/DDBJ databases">
        <title>Chitinimonas sp. nov., isolated from Ny-Alesund, arctica soil.</title>
        <authorList>
            <person name="Xu Q."/>
            <person name="Peng F."/>
        </authorList>
    </citation>
    <scope>NUCLEOTIDE SEQUENCE [LARGE SCALE GENOMIC DNA]</scope>
    <source>
        <strain evidence="6">R3-44</strain>
    </source>
</reference>
<keyword evidence="1 3" id="KW-0732">Signal</keyword>
<evidence type="ECO:0000256" key="2">
    <source>
        <dbReference type="ARBA" id="ARBA00022801"/>
    </source>
</evidence>
<dbReference type="InterPro" id="IPR013783">
    <property type="entry name" value="Ig-like_fold"/>
</dbReference>
<dbReference type="OrthoDB" id="9767239at2"/>
<accession>A0A516SA12</accession>
<evidence type="ECO:0000313" key="6">
    <source>
        <dbReference type="Proteomes" id="UP000317550"/>
    </source>
</evidence>
<dbReference type="Gene3D" id="3.40.50.1820">
    <property type="entry name" value="alpha/beta hydrolase"/>
    <property type="match status" value="1"/>
</dbReference>
<evidence type="ECO:0000256" key="3">
    <source>
        <dbReference type="SAM" id="SignalP"/>
    </source>
</evidence>
<keyword evidence="2" id="KW-0378">Hydrolase</keyword>
<keyword evidence="6" id="KW-1185">Reference proteome</keyword>
<sequence>MPCNFRLATLAALWTLLSVVALAGTLQSFQFQARDYPGSRNRDYQVYLPAGLAQPAPMVMALHGCRQDSGDVMRDWGLRAAADRHGFILVTPYITSYDGLRTQNCWGFWFDAHRHQGRGEPEDLHRIGLEVEGRFPVDPKRRFLTGLSSGGAISVVAAITHNEYWSAVATAAGLPYGEDPASVSYSCPGFASLHPLDRVVREMRTELDHPHAIPLLVLQNEKDCTVIAAAASRLRDAHLKLFGSVGHDTPARTLTAQKPCAPVYGDDDYGCLHSVYHADGQGTGPSLVETVFYRGPLRTPNTADTDHGHYWIGGSEGKNGKWAMRDGPSYPDIVWDFFSRHPRAAQPPTIALLGHNPLHIALGQAFIDPGATASDSEDGKLPVTADCSQVDSSRVGHYTCSYQARDSDANQVGISREVRIFDPALACKSATASPALHLASGNAVPGGLFSMRALANGDQQDIGFAWDVWFSVTLYEGEPGKWYARPPTACALRAGGTTGT</sequence>
<dbReference type="EMBL" id="CP041730">
    <property type="protein sequence ID" value="QDQ24989.1"/>
    <property type="molecule type" value="Genomic_DNA"/>
</dbReference>
<dbReference type="SUPFAM" id="SSF53474">
    <property type="entry name" value="alpha/beta-Hydrolases"/>
    <property type="match status" value="1"/>
</dbReference>
<feature type="chain" id="PRO_5021770300" evidence="3">
    <location>
        <begin position="24"/>
        <end position="500"/>
    </location>
</feature>
<feature type="signal peptide" evidence="3">
    <location>
        <begin position="1"/>
        <end position="23"/>
    </location>
</feature>
<dbReference type="Pfam" id="PF16403">
    <property type="entry name" value="Bact_surface_Ig-like"/>
    <property type="match status" value="1"/>
</dbReference>
<dbReference type="InterPro" id="IPR029058">
    <property type="entry name" value="AB_hydrolase_fold"/>
</dbReference>
<gene>
    <name evidence="5" type="ORF">FNU76_00730</name>
</gene>
<dbReference type="NCBIfam" id="TIGR01840">
    <property type="entry name" value="esterase_phb"/>
    <property type="match status" value="1"/>
</dbReference>
<dbReference type="PANTHER" id="PTHR43037:SF5">
    <property type="entry name" value="FERULOYL ESTERASE"/>
    <property type="match status" value="1"/>
</dbReference>
<dbReference type="Proteomes" id="UP000317550">
    <property type="component" value="Chromosome"/>
</dbReference>
<dbReference type="Gene3D" id="2.60.40.10">
    <property type="entry name" value="Immunoglobulins"/>
    <property type="match status" value="1"/>
</dbReference>
<evidence type="ECO:0000256" key="1">
    <source>
        <dbReference type="ARBA" id="ARBA00022729"/>
    </source>
</evidence>
<protein>
    <submittedName>
        <fullName evidence="5">PHB depolymerase family esterase</fullName>
    </submittedName>
</protein>
<dbReference type="InterPro" id="IPR050955">
    <property type="entry name" value="Plant_Biomass_Hydrol_Est"/>
</dbReference>
<name>A0A516SA12_9NEIS</name>
<feature type="domain" description="Pesticidal crystal protein Cry22Aa Ig-like" evidence="4">
    <location>
        <begin position="350"/>
        <end position="419"/>
    </location>
</feature>
<dbReference type="GO" id="GO:0016787">
    <property type="term" value="F:hydrolase activity"/>
    <property type="evidence" value="ECO:0007669"/>
    <property type="project" value="UniProtKB-KW"/>
</dbReference>
<evidence type="ECO:0000259" key="4">
    <source>
        <dbReference type="Pfam" id="PF16403"/>
    </source>
</evidence>
<proteinExistence type="predicted"/>
<dbReference type="AlphaFoldDB" id="A0A516SA12"/>
<dbReference type="KEGG" id="cari:FNU76_00730"/>
<dbReference type="Pfam" id="PF10503">
    <property type="entry name" value="Esterase_PHB"/>
    <property type="match status" value="1"/>
</dbReference>
<evidence type="ECO:0000313" key="5">
    <source>
        <dbReference type="EMBL" id="QDQ24989.1"/>
    </source>
</evidence>
<dbReference type="InterPro" id="IPR032179">
    <property type="entry name" value="Cry22Aa_Ig-like"/>
</dbReference>
<dbReference type="PANTHER" id="PTHR43037">
    <property type="entry name" value="UNNAMED PRODUCT-RELATED"/>
    <property type="match status" value="1"/>
</dbReference>
<dbReference type="InterPro" id="IPR010126">
    <property type="entry name" value="Esterase_phb"/>
</dbReference>
<dbReference type="GO" id="GO:0005576">
    <property type="term" value="C:extracellular region"/>
    <property type="evidence" value="ECO:0007669"/>
    <property type="project" value="InterPro"/>
</dbReference>
<dbReference type="RefSeq" id="WP_143855914.1">
    <property type="nucleotide sequence ID" value="NZ_CP041730.1"/>
</dbReference>
<organism evidence="5 6">
    <name type="scientific">Chitinimonas arctica</name>
    <dbReference type="NCBI Taxonomy" id="2594795"/>
    <lineage>
        <taxon>Bacteria</taxon>
        <taxon>Pseudomonadati</taxon>
        <taxon>Pseudomonadota</taxon>
        <taxon>Betaproteobacteria</taxon>
        <taxon>Neisseriales</taxon>
        <taxon>Chitinibacteraceae</taxon>
        <taxon>Chitinimonas</taxon>
    </lineage>
</organism>